<evidence type="ECO:0000256" key="2">
    <source>
        <dbReference type="SAM" id="MobiDB-lite"/>
    </source>
</evidence>
<evidence type="ECO:0000313" key="4">
    <source>
        <dbReference type="Proteomes" id="UP001470230"/>
    </source>
</evidence>
<dbReference type="InterPro" id="IPR050767">
    <property type="entry name" value="Sel1_AlgK"/>
</dbReference>
<evidence type="ECO:0000256" key="1">
    <source>
        <dbReference type="ARBA" id="ARBA00038101"/>
    </source>
</evidence>
<evidence type="ECO:0000313" key="3">
    <source>
        <dbReference type="EMBL" id="KAK8857732.1"/>
    </source>
</evidence>
<feature type="region of interest" description="Disordered" evidence="2">
    <location>
        <begin position="833"/>
        <end position="854"/>
    </location>
</feature>
<dbReference type="Proteomes" id="UP001470230">
    <property type="component" value="Unassembled WGS sequence"/>
</dbReference>
<accession>A0ABR2I796</accession>
<dbReference type="Gene3D" id="1.25.40.10">
    <property type="entry name" value="Tetratricopeptide repeat domain"/>
    <property type="match status" value="3"/>
</dbReference>
<dbReference type="SUPFAM" id="SSF56112">
    <property type="entry name" value="Protein kinase-like (PK-like)"/>
    <property type="match status" value="1"/>
</dbReference>
<dbReference type="InterPro" id="IPR011990">
    <property type="entry name" value="TPR-like_helical_dom_sf"/>
</dbReference>
<keyword evidence="4" id="KW-1185">Reference proteome</keyword>
<dbReference type="PANTHER" id="PTHR11102">
    <property type="entry name" value="SEL-1-LIKE PROTEIN"/>
    <property type="match status" value="1"/>
</dbReference>
<dbReference type="InterPro" id="IPR006597">
    <property type="entry name" value="Sel1-like"/>
</dbReference>
<sequence length="1248" mass="148673">MKTKQVIVDPIHVFDSETFDTKKLEDPGQIYFIAQQRDSDQLFYLVKKAENFSPKTKNSFINYLEKSTELIHPSIINLSGYSIIKPYLYYKYSQEPLFINSIELTDENIQNILIGIASGLSYLSAKGYYFNNISFNSIIFDKTFFPKIFDYIDFENKSKCTERDMIIKYVILMQQIIKKKIDEDPTIPINDKLKALIYKFKNKTKQNLPTFDDFLNFFKNNSFRGNDAIYRLPSIQRTFEILDLQDILIFDDFISKKIDKIRDFDSIEQIVFYFLRNRNVRKKQTPKLSKSQIEKIEEKQKRLKDKHLFILNSLPEFYIRPLNLICEPLSHKQIRYLYNEDISLIIPNWKEVCINNYLEIYKYLMTQIKKLEKQKNQIFYFDEETKKLNYKIEAIRIKAIDYLKEESKQSNEGKIELAIQYIKNDILPINYEKALKILDSISNANDQTIALVNLMKFKIILSKLTNDDFIQNLPESQQKIYNNAKEGKDVLSMLYVAFAFYTGFNGFPIIRSLSIHYYKQAAKLSPDAMTLLGFLYLNGLMFPQNLRKARKCFKLAADNGSLKGEIIDGILRKHVWRSYLVKFEINDLFENYLQSFESMIPNDSFIFPKINYFIDNNFKNFHLYKLELSKVNKSIISDDDNKNQSMFLKYQETFEWEKNVKQFFSERILYPIEKPTNVKRALYIAKSYFYGDNNFPINYSLSEKYFKTAADNGDSEAQWRYALSVMNFNDSGYNAEVVEHYLQESAKQNNLRGKLYYAIILKQVKKENDHFEKIIKECCESKNLEAMYYYGMYLEDHDLEQSIQYYKNAADLGHFDSLIRLIQLLKKQIQKEQDKKEQENENNEEEEEEEEAEEKEKEHISLFNYYFELSAGILNENLLSDLIIFYDENEKYEQANTLIQIGILINHYRFNTFYIDHLMNGKGMEMNIIRAKKLALFYLQNKDQEQVLKYKEKYNYLLLHIFAVNNEHQKALEFLLKIKNELNENREEFHTFYKKFDKNLAKHYFIPACFYYEQFIKIYDILIEYYSKNVNIVYCFLKLVDNSKKKQNPFGLALLGKMYKEEKHHIIKRDLKKAIKFFAKSANDNCPLGCYYLGKEYYYGRYLYQDYEKAKELFLKAIKNNDEPRSGYYLYKLMKKKNKDEALKMLKIGVEFECKRALFTYSKLSFKGIIIDKIENQKLIFRACELNNKSAKKFCTLHGIYYRETKNTFESSMVEEDCFLNEESSMGLSEKQEVNKFGLVFLNENDQS</sequence>
<proteinExistence type="inferred from homology"/>
<dbReference type="InterPro" id="IPR011009">
    <property type="entry name" value="Kinase-like_dom_sf"/>
</dbReference>
<organism evidence="3 4">
    <name type="scientific">Tritrichomonas musculus</name>
    <dbReference type="NCBI Taxonomy" id="1915356"/>
    <lineage>
        <taxon>Eukaryota</taxon>
        <taxon>Metamonada</taxon>
        <taxon>Parabasalia</taxon>
        <taxon>Tritrichomonadida</taxon>
        <taxon>Tritrichomonadidae</taxon>
        <taxon>Tritrichomonas</taxon>
    </lineage>
</organism>
<dbReference type="SUPFAM" id="SSF81901">
    <property type="entry name" value="HCP-like"/>
    <property type="match status" value="3"/>
</dbReference>
<protein>
    <recommendedName>
        <fullName evidence="5">Protein kinase domain-containing protein</fullName>
    </recommendedName>
</protein>
<gene>
    <name evidence="3" type="ORF">M9Y10_016140</name>
</gene>
<feature type="compositionally biased region" description="Acidic residues" evidence="2">
    <location>
        <begin position="840"/>
        <end position="853"/>
    </location>
</feature>
<dbReference type="Gene3D" id="1.10.510.10">
    <property type="entry name" value="Transferase(Phosphotransferase) domain 1"/>
    <property type="match status" value="1"/>
</dbReference>
<name>A0ABR2I796_9EUKA</name>
<dbReference type="EMBL" id="JAPFFF010000020">
    <property type="protein sequence ID" value="KAK8857732.1"/>
    <property type="molecule type" value="Genomic_DNA"/>
</dbReference>
<evidence type="ECO:0008006" key="5">
    <source>
        <dbReference type="Google" id="ProtNLM"/>
    </source>
</evidence>
<comment type="caution">
    <text evidence="3">The sequence shown here is derived from an EMBL/GenBank/DDBJ whole genome shotgun (WGS) entry which is preliminary data.</text>
</comment>
<dbReference type="Pfam" id="PF08238">
    <property type="entry name" value="Sel1"/>
    <property type="match status" value="6"/>
</dbReference>
<dbReference type="PANTHER" id="PTHR11102:SF147">
    <property type="entry name" value="SEL1L ADAPTOR SUBUNIT OF ERAD E3 UBIQUITIN LIGASE"/>
    <property type="match status" value="1"/>
</dbReference>
<dbReference type="SMART" id="SM00671">
    <property type="entry name" value="SEL1"/>
    <property type="match status" value="7"/>
</dbReference>
<reference evidence="3 4" key="1">
    <citation type="submission" date="2024-04" db="EMBL/GenBank/DDBJ databases">
        <title>Tritrichomonas musculus Genome.</title>
        <authorList>
            <person name="Alves-Ferreira E."/>
            <person name="Grigg M."/>
            <person name="Lorenzi H."/>
            <person name="Galac M."/>
        </authorList>
    </citation>
    <scope>NUCLEOTIDE SEQUENCE [LARGE SCALE GENOMIC DNA]</scope>
    <source>
        <strain evidence="3 4">EAF2021</strain>
    </source>
</reference>
<comment type="similarity">
    <text evidence="1">Belongs to the sel-1 family.</text>
</comment>